<comment type="caution">
    <text evidence="2">The sequence shown here is derived from an EMBL/GenBank/DDBJ whole genome shotgun (WGS) entry which is preliminary data.</text>
</comment>
<name>A0ABU9BWL1_9BURK</name>
<feature type="coiled-coil region" evidence="1">
    <location>
        <begin position="113"/>
        <end position="140"/>
    </location>
</feature>
<dbReference type="Proteomes" id="UP001371218">
    <property type="component" value="Unassembled WGS sequence"/>
</dbReference>
<accession>A0ABU9BWL1</accession>
<dbReference type="EMBL" id="JBBUTG010000026">
    <property type="protein sequence ID" value="MEK8034216.1"/>
    <property type="molecule type" value="Genomic_DNA"/>
</dbReference>
<gene>
    <name evidence="2" type="ORF">AACH06_25600</name>
</gene>
<evidence type="ECO:0000256" key="1">
    <source>
        <dbReference type="SAM" id="Coils"/>
    </source>
</evidence>
<organism evidence="2 3">
    <name type="scientific">Ideonella lacteola</name>
    <dbReference type="NCBI Taxonomy" id="2984193"/>
    <lineage>
        <taxon>Bacteria</taxon>
        <taxon>Pseudomonadati</taxon>
        <taxon>Pseudomonadota</taxon>
        <taxon>Betaproteobacteria</taxon>
        <taxon>Burkholderiales</taxon>
        <taxon>Sphaerotilaceae</taxon>
        <taxon>Ideonella</taxon>
    </lineage>
</organism>
<keyword evidence="3" id="KW-1185">Reference proteome</keyword>
<dbReference type="RefSeq" id="WP_341428644.1">
    <property type="nucleotide sequence ID" value="NZ_JBBUTG010000026.1"/>
</dbReference>
<reference evidence="2 3" key="1">
    <citation type="submission" date="2024-04" db="EMBL/GenBank/DDBJ databases">
        <title>Novel species of the genus Ideonella isolated from streams.</title>
        <authorList>
            <person name="Lu H."/>
        </authorList>
    </citation>
    <scope>NUCLEOTIDE SEQUENCE [LARGE SCALE GENOMIC DNA]</scope>
    <source>
        <strain evidence="2 3">DXS29W</strain>
    </source>
</reference>
<keyword evidence="1" id="KW-0175">Coiled coil</keyword>
<evidence type="ECO:0000313" key="3">
    <source>
        <dbReference type="Proteomes" id="UP001371218"/>
    </source>
</evidence>
<sequence length="286" mass="30894">MEDSAGLLALADEVVNARQAIAAAEAAVAKDKLARAQSLMARLADAFTTTAPEAELDAAKARLDAATAKGTSAARNWILESARQSMASTPATAQLHQGCLERVSQSQGRYNQVRNWLDLAQHASNQLEKAQRACESASTTEFLDLLSKSRTVSVLSSLDTSDAADAIKRAHRALQDLSRALPRRTEQGDIGVPDDTLDLVVDFVFDPGLDLLSWLNMDQLDSSAEQCRQARQRLQPLLARLGEVAEAARLKHSHDLAQAQALERPFLEAALALVPEALRGLKPLDL</sequence>
<proteinExistence type="predicted"/>
<protein>
    <submittedName>
        <fullName evidence="2">Uncharacterized protein</fullName>
    </submittedName>
</protein>
<evidence type="ECO:0000313" key="2">
    <source>
        <dbReference type="EMBL" id="MEK8034216.1"/>
    </source>
</evidence>